<proteinExistence type="predicted"/>
<dbReference type="EMBL" id="LN902841">
    <property type="protein sequence ID" value="CUT98567.1"/>
    <property type="molecule type" value="Genomic_DNA"/>
</dbReference>
<feature type="region of interest" description="Disordered" evidence="1">
    <location>
        <begin position="18"/>
        <end position="45"/>
    </location>
</feature>
<dbReference type="InterPro" id="IPR043784">
    <property type="entry name" value="DUF5726"/>
</dbReference>
<feature type="compositionally biased region" description="Low complexity" evidence="1">
    <location>
        <begin position="33"/>
        <end position="44"/>
    </location>
</feature>
<protein>
    <submittedName>
        <fullName evidence="3">RNA directed DNA polymerase</fullName>
    </submittedName>
</protein>
<evidence type="ECO:0000313" key="4">
    <source>
        <dbReference type="Proteomes" id="UP000017246"/>
    </source>
</evidence>
<dbReference type="AlphaFoldDB" id="A0A0S4MLM0"/>
<evidence type="ECO:0000313" key="3">
    <source>
        <dbReference type="EMBL" id="CUT98567.1"/>
    </source>
</evidence>
<accession>A0A0S4MLM0</accession>
<feature type="domain" description="DUF5726" evidence="2">
    <location>
        <begin position="45"/>
        <end position="77"/>
    </location>
</feature>
<reference evidence="3" key="1">
    <citation type="journal article" date="2013" name="Nature">
        <title>The genomes of four tapeworm species reveal adaptations to parasitism.</title>
        <authorList>
            <person name="Tsai I.J."/>
            <person name="Zarowiecki M."/>
            <person name="Holroyd N."/>
            <person name="Garciarrubio A."/>
            <person name="Sanchez-Flores A."/>
            <person name="Brooks K.L."/>
            <person name="Tracey A."/>
            <person name="Bobes R.J."/>
            <person name="Fragoso G."/>
            <person name="Sciutto E."/>
            <person name="Aslett M."/>
            <person name="Beasley H."/>
            <person name="Bennett H.M."/>
            <person name="Cai J."/>
            <person name="Camicia F."/>
            <person name="Clark R."/>
            <person name="Cucher M."/>
            <person name="De Silva N."/>
            <person name="Day T.A."/>
            <person name="Deplazes P."/>
            <person name="Estrada K."/>
            <person name="Fernandez C."/>
            <person name="Holland P.W."/>
            <person name="Hou J."/>
            <person name="Hu S."/>
            <person name="Huckvale T."/>
            <person name="Hung S.S."/>
            <person name="Kamenetzky L."/>
            <person name="Keane J.A."/>
            <person name="Kiss F."/>
            <person name="Koziol U."/>
            <person name="Lambert O."/>
            <person name="Liu K."/>
            <person name="Luo X."/>
            <person name="Luo Y."/>
            <person name="Macchiaroli N."/>
            <person name="Nichol S."/>
            <person name="Paps J."/>
            <person name="Parkinson J."/>
            <person name="Pouchkina-Stantcheva N."/>
            <person name="Riddiford N."/>
            <person name="Rosenzvit M."/>
            <person name="Salinas G."/>
            <person name="Wasmuth J.D."/>
            <person name="Zamanian M."/>
            <person name="Zheng Y."/>
            <person name="Cai X."/>
            <person name="Soberon X."/>
            <person name="Olson P.D."/>
            <person name="Laclette J.P."/>
            <person name="Brehm K."/>
            <person name="Berriman M."/>
            <person name="Garciarrubio A."/>
            <person name="Bobes R.J."/>
            <person name="Fragoso G."/>
            <person name="Sanchez-Flores A."/>
            <person name="Estrada K."/>
            <person name="Cevallos M.A."/>
            <person name="Morett E."/>
            <person name="Gonzalez V."/>
            <person name="Portillo T."/>
            <person name="Ochoa-Leyva A."/>
            <person name="Jose M.V."/>
            <person name="Sciutto E."/>
            <person name="Landa A."/>
            <person name="Jimenez L."/>
            <person name="Valdes V."/>
            <person name="Carrero J.C."/>
            <person name="Larralde C."/>
            <person name="Morales-Montor J."/>
            <person name="Limon-Lason J."/>
            <person name="Soberon X."/>
            <person name="Laclette J.P."/>
        </authorList>
    </citation>
    <scope>NUCLEOTIDE SEQUENCE [LARGE SCALE GENOMIC DNA]</scope>
</reference>
<evidence type="ECO:0000259" key="2">
    <source>
        <dbReference type="Pfam" id="PF18996"/>
    </source>
</evidence>
<reference evidence="3" key="2">
    <citation type="submission" date="2015-11" db="EMBL/GenBank/DDBJ databases">
        <authorList>
            <person name="Zhang Y."/>
            <person name="Guo Z."/>
        </authorList>
    </citation>
    <scope>NUCLEOTIDE SEQUENCE</scope>
</reference>
<sequence length="154" mass="17151">MMEPHSLGIASEKCIDCPTGRRQAENSNLVTGSSSPVPSDRSSPQLVIDREEQALARDFFQRFQKADEADEEYARNLQPLAERAFRGRSPNMIDNWVTVQFKHGVRPSALAEKLCEAKTNSLDQLVKLATKKRQETAKLVNCSILVPCFPASCS</sequence>
<evidence type="ECO:0000256" key="1">
    <source>
        <dbReference type="SAM" id="MobiDB-lite"/>
    </source>
</evidence>
<dbReference type="Proteomes" id="UP000017246">
    <property type="component" value="Unassembled WGS sequence"/>
</dbReference>
<keyword evidence="4" id="KW-1185">Reference proteome</keyword>
<dbReference type="Pfam" id="PF18996">
    <property type="entry name" value="DUF5726"/>
    <property type="match status" value="1"/>
</dbReference>
<name>A0A0S4MLM0_ECHMU</name>
<organism evidence="3 4">
    <name type="scientific">Echinococcus multilocularis</name>
    <name type="common">Fox tapeworm</name>
    <dbReference type="NCBI Taxonomy" id="6211"/>
    <lineage>
        <taxon>Eukaryota</taxon>
        <taxon>Metazoa</taxon>
        <taxon>Spiralia</taxon>
        <taxon>Lophotrochozoa</taxon>
        <taxon>Platyhelminthes</taxon>
        <taxon>Cestoda</taxon>
        <taxon>Eucestoda</taxon>
        <taxon>Cyclophyllidea</taxon>
        <taxon>Taeniidae</taxon>
        <taxon>Echinococcus</taxon>
    </lineage>
</organism>